<protein>
    <submittedName>
        <fullName evidence="1">Uncharacterized protein</fullName>
    </submittedName>
</protein>
<dbReference type="Proteomes" id="UP000050280">
    <property type="component" value="Unassembled WGS sequence"/>
</dbReference>
<dbReference type="EMBL" id="LDJX01000001">
    <property type="protein sequence ID" value="KPM33142.1"/>
    <property type="molecule type" value="Genomic_DNA"/>
</dbReference>
<accession>A0A0P7AWP5</accession>
<dbReference type="STRING" id="1300341.I595_44"/>
<reference evidence="1 2" key="1">
    <citation type="submission" date="2015-09" db="EMBL/GenBank/DDBJ databases">
        <title>Genome sequence of the marine flavobacterium Croceitalea dokdonensis DOKDO 023 that contains proton- and sodium-pumping rhodopsins.</title>
        <authorList>
            <person name="Kwon S.-K."/>
            <person name="Lee H.K."/>
            <person name="Kwak M.-J."/>
            <person name="Kim J.F."/>
        </authorList>
    </citation>
    <scope>NUCLEOTIDE SEQUENCE [LARGE SCALE GENOMIC DNA]</scope>
    <source>
        <strain evidence="1 2">DOKDO 023</strain>
    </source>
</reference>
<comment type="caution">
    <text evidence="1">The sequence shown here is derived from an EMBL/GenBank/DDBJ whole genome shotgun (WGS) entry which is preliminary data.</text>
</comment>
<evidence type="ECO:0000313" key="2">
    <source>
        <dbReference type="Proteomes" id="UP000050280"/>
    </source>
</evidence>
<organism evidence="1 2">
    <name type="scientific">Croceitalea dokdonensis DOKDO 023</name>
    <dbReference type="NCBI Taxonomy" id="1300341"/>
    <lineage>
        <taxon>Bacteria</taxon>
        <taxon>Pseudomonadati</taxon>
        <taxon>Bacteroidota</taxon>
        <taxon>Flavobacteriia</taxon>
        <taxon>Flavobacteriales</taxon>
        <taxon>Flavobacteriaceae</taxon>
        <taxon>Croceitalea</taxon>
    </lineage>
</organism>
<sequence length="134" mass="15151">MVIFKGSKTHYFVVISTKKESKSNKIKLKFGQVVYSGQCIALYETFETRYSGNAGGEFIVQSTSNYQKSYAKKSGDDYAYNIGYIYGLGNKGIKKRVSAYFADCQKWVTAIEEDRIGKRDVKAMIAFYGHDCLP</sequence>
<name>A0A0P7AWP5_9FLAO</name>
<keyword evidence="2" id="KW-1185">Reference proteome</keyword>
<evidence type="ECO:0000313" key="1">
    <source>
        <dbReference type="EMBL" id="KPM33142.1"/>
    </source>
</evidence>
<dbReference type="AlphaFoldDB" id="A0A0P7AWP5"/>
<proteinExistence type="predicted"/>
<gene>
    <name evidence="1" type="ORF">I595_44</name>
</gene>